<dbReference type="AlphaFoldDB" id="A0A6A3I4R3"/>
<reference evidence="1 4" key="1">
    <citation type="submission" date="2018-09" db="EMBL/GenBank/DDBJ databases">
        <title>Genomic investigation of the strawberry pathogen Phytophthora fragariae indicates pathogenicity is determined by transcriptional variation in three key races.</title>
        <authorList>
            <person name="Adams T.M."/>
            <person name="Armitage A.D."/>
            <person name="Sobczyk M.K."/>
            <person name="Bates H.J."/>
            <person name="Dunwell J.M."/>
            <person name="Nellist C.F."/>
            <person name="Harrison R.J."/>
        </authorList>
    </citation>
    <scope>NUCLEOTIDE SEQUENCE [LARGE SCALE GENOMIC DNA]</scope>
    <source>
        <strain evidence="2 3">BC-1</strain>
        <strain evidence="1 4">SCRP245</strain>
    </source>
</reference>
<evidence type="ECO:0000313" key="1">
    <source>
        <dbReference type="EMBL" id="KAE8977150.1"/>
    </source>
</evidence>
<protein>
    <submittedName>
        <fullName evidence="1">Uncharacterized protein</fullName>
    </submittedName>
</protein>
<dbReference type="EMBL" id="QXFW01002589">
    <property type="protein sequence ID" value="KAE8977150.1"/>
    <property type="molecule type" value="Genomic_DNA"/>
</dbReference>
<comment type="caution">
    <text evidence="1">The sequence shown here is derived from an EMBL/GenBank/DDBJ whole genome shotgun (WGS) entry which is preliminary data.</text>
</comment>
<gene>
    <name evidence="2" type="ORF">PF002_g22713</name>
    <name evidence="1" type="ORF">PF011_g23767</name>
</gene>
<dbReference type="Proteomes" id="UP000440367">
    <property type="component" value="Unassembled WGS sequence"/>
</dbReference>
<accession>A0A6A3I4R3</accession>
<evidence type="ECO:0000313" key="4">
    <source>
        <dbReference type="Proteomes" id="UP000460718"/>
    </source>
</evidence>
<dbReference type="Proteomes" id="UP000460718">
    <property type="component" value="Unassembled WGS sequence"/>
</dbReference>
<organism evidence="1 4">
    <name type="scientific">Phytophthora fragariae</name>
    <dbReference type="NCBI Taxonomy" id="53985"/>
    <lineage>
        <taxon>Eukaryota</taxon>
        <taxon>Sar</taxon>
        <taxon>Stramenopiles</taxon>
        <taxon>Oomycota</taxon>
        <taxon>Peronosporomycetes</taxon>
        <taxon>Peronosporales</taxon>
        <taxon>Peronosporaceae</taxon>
        <taxon>Phytophthora</taxon>
    </lineage>
</organism>
<sequence length="50" mass="5115">MASPELAGAALGASCALGVCRARHRALDLGRLLLQLVQDALRVFVALGLG</sequence>
<proteinExistence type="predicted"/>
<evidence type="ECO:0000313" key="3">
    <source>
        <dbReference type="Proteomes" id="UP000440367"/>
    </source>
</evidence>
<name>A0A6A3I4R3_9STRA</name>
<evidence type="ECO:0000313" key="2">
    <source>
        <dbReference type="EMBL" id="KAE9197538.1"/>
    </source>
</evidence>
<dbReference type="EMBL" id="QXGD01001869">
    <property type="protein sequence ID" value="KAE9197538.1"/>
    <property type="molecule type" value="Genomic_DNA"/>
</dbReference>